<evidence type="ECO:0000313" key="3">
    <source>
        <dbReference type="Proteomes" id="UP000626844"/>
    </source>
</evidence>
<feature type="compositionally biased region" description="Polar residues" evidence="1">
    <location>
        <begin position="1"/>
        <end position="12"/>
    </location>
</feature>
<dbReference type="Proteomes" id="UP000626844">
    <property type="component" value="Unassembled WGS sequence"/>
</dbReference>
<accession>A0A926RYT3</accession>
<protein>
    <submittedName>
        <fullName evidence="2">3-methyladenine DNA glycosylase</fullName>
    </submittedName>
</protein>
<keyword evidence="3" id="KW-1185">Reference proteome</keyword>
<gene>
    <name evidence="2" type="ORF">IC621_14760</name>
</gene>
<evidence type="ECO:0000256" key="1">
    <source>
        <dbReference type="SAM" id="MobiDB-lite"/>
    </source>
</evidence>
<sequence length="46" mass="5407">MKKEQSNGTNENESIEQKKKKQDNQDIEPQRDPSKESESTEENQNK</sequence>
<feature type="compositionally biased region" description="Basic and acidic residues" evidence="1">
    <location>
        <begin position="22"/>
        <end position="46"/>
    </location>
</feature>
<proteinExistence type="predicted"/>
<evidence type="ECO:0000313" key="2">
    <source>
        <dbReference type="EMBL" id="MBD1381497.1"/>
    </source>
</evidence>
<reference evidence="2" key="1">
    <citation type="submission" date="2020-09" db="EMBL/GenBank/DDBJ databases">
        <title>A novel bacterium of genus Bacillus, isolated from South China Sea.</title>
        <authorList>
            <person name="Huang H."/>
            <person name="Mo K."/>
            <person name="Hu Y."/>
        </authorList>
    </citation>
    <scope>NUCLEOTIDE SEQUENCE</scope>
    <source>
        <strain evidence="2">IB182487</strain>
    </source>
</reference>
<feature type="region of interest" description="Disordered" evidence="1">
    <location>
        <begin position="1"/>
        <end position="46"/>
    </location>
</feature>
<organism evidence="2 3">
    <name type="scientific">Metabacillus arenae</name>
    <dbReference type="NCBI Taxonomy" id="2771434"/>
    <lineage>
        <taxon>Bacteria</taxon>
        <taxon>Bacillati</taxon>
        <taxon>Bacillota</taxon>
        <taxon>Bacilli</taxon>
        <taxon>Bacillales</taxon>
        <taxon>Bacillaceae</taxon>
        <taxon>Metabacillus</taxon>
    </lineage>
</organism>
<dbReference type="AlphaFoldDB" id="A0A926RYT3"/>
<dbReference type="RefSeq" id="WP_191159096.1">
    <property type="nucleotide sequence ID" value="NZ_JACXAI010000019.1"/>
</dbReference>
<dbReference type="EMBL" id="JACXAI010000019">
    <property type="protein sequence ID" value="MBD1381497.1"/>
    <property type="molecule type" value="Genomic_DNA"/>
</dbReference>
<name>A0A926RYT3_9BACI</name>
<comment type="caution">
    <text evidence="2">The sequence shown here is derived from an EMBL/GenBank/DDBJ whole genome shotgun (WGS) entry which is preliminary data.</text>
</comment>